<dbReference type="InterPro" id="IPR005123">
    <property type="entry name" value="Oxoglu/Fe-dep_dioxygenase_dom"/>
</dbReference>
<feature type="domain" description="Fe2OG dioxygenase" evidence="12">
    <location>
        <begin position="160"/>
        <end position="262"/>
    </location>
</feature>
<dbReference type="GO" id="GO:0046872">
    <property type="term" value="F:metal ion binding"/>
    <property type="evidence" value="ECO:0007669"/>
    <property type="project" value="UniProtKB-KW"/>
</dbReference>
<evidence type="ECO:0000256" key="4">
    <source>
        <dbReference type="ARBA" id="ARBA00012531"/>
    </source>
</evidence>
<dbReference type="Pfam" id="PF03171">
    <property type="entry name" value="2OG-FeII_Oxy"/>
    <property type="match status" value="1"/>
</dbReference>
<evidence type="ECO:0000256" key="2">
    <source>
        <dbReference type="ARBA" id="ARBA00004767"/>
    </source>
</evidence>
<organism evidence="13 14">
    <name type="scientific">Roseobacter cerasinus</name>
    <dbReference type="NCBI Taxonomy" id="2602289"/>
    <lineage>
        <taxon>Bacteria</taxon>
        <taxon>Pseudomonadati</taxon>
        <taxon>Pseudomonadota</taxon>
        <taxon>Alphaproteobacteria</taxon>
        <taxon>Rhodobacterales</taxon>
        <taxon>Roseobacteraceae</taxon>
        <taxon>Roseobacter</taxon>
    </lineage>
</organism>
<evidence type="ECO:0000256" key="5">
    <source>
        <dbReference type="ARBA" id="ARBA00019045"/>
    </source>
</evidence>
<protein>
    <recommendedName>
        <fullName evidence="5">2-oxoglutarate-dependent ethylene/succinate-forming enzyme</fullName>
        <ecNumber evidence="4">1.13.12.19</ecNumber>
        <ecNumber evidence="3">1.14.20.7</ecNumber>
    </recommendedName>
    <alternativeName>
        <fullName evidence="7">2-oxoglutarate dioxygenase (ethylene-forming)</fullName>
    </alternativeName>
    <alternativeName>
        <fullName evidence="8">2-oxoglutarate/L-arginine monooxygenase/decarboxylase (succinate-forming)</fullName>
    </alternativeName>
</protein>
<dbReference type="EC" id="1.14.20.7" evidence="3"/>
<evidence type="ECO:0000256" key="7">
    <source>
        <dbReference type="ARBA" id="ARBA00031011"/>
    </source>
</evidence>
<sequence>MIPRLDAKALIRGDAAPLRQLEQAATEIGFFSVTNTAISAQRAQAVLAMYRAFFQLPEADKAQVDMARTGANRGWGASGSEQVDPAANPDFKQFYDSGFEVPGSDLSVYAPNRWPEAPAGFRTEVESYYRDACAVAMQVLRAIACAIGAPADYFDAAFDRPMALLRGNYYPARPEGATARDFGIATHTDYGCLTLLATDGSPGLEVRKRGGGWIPAAAPPGDFMINFGEMMEMWTGGRVRATPHRVIGTEDERLSVPLFFNPSYDTNVAPMGSGDVISAGDHLTQRFNETYVHLQKQG</sequence>
<gene>
    <name evidence="13" type="ORF">So717_17060</name>
</gene>
<dbReference type="GO" id="GO:0009693">
    <property type="term" value="P:ethylene biosynthetic process"/>
    <property type="evidence" value="ECO:0007669"/>
    <property type="project" value="UniProtKB-KW"/>
</dbReference>
<dbReference type="SUPFAM" id="SSF51197">
    <property type="entry name" value="Clavaminate synthase-like"/>
    <property type="match status" value="1"/>
</dbReference>
<evidence type="ECO:0000256" key="3">
    <source>
        <dbReference type="ARBA" id="ARBA00012293"/>
    </source>
</evidence>
<keyword evidence="11" id="KW-0560">Oxidoreductase</keyword>
<evidence type="ECO:0000256" key="6">
    <source>
        <dbReference type="ARBA" id="ARBA00022666"/>
    </source>
</evidence>
<dbReference type="PROSITE" id="PS51471">
    <property type="entry name" value="FE2OG_OXY"/>
    <property type="match status" value="1"/>
</dbReference>
<evidence type="ECO:0000256" key="8">
    <source>
        <dbReference type="ARBA" id="ARBA00031282"/>
    </source>
</evidence>
<comment type="pathway">
    <text evidence="2">Alkene biosynthesis; ethylene biosynthesis via 2-oxoglutarate.</text>
</comment>
<dbReference type="GO" id="GO:0102276">
    <property type="term" value="F:2-oxoglutarate oxygenase/decarboxylase (ethylene-forming) activity"/>
    <property type="evidence" value="ECO:0007669"/>
    <property type="project" value="UniProtKB-EC"/>
</dbReference>
<keyword evidence="11" id="KW-0408">Iron</keyword>
<evidence type="ECO:0000256" key="1">
    <source>
        <dbReference type="ARBA" id="ARBA00001954"/>
    </source>
</evidence>
<dbReference type="InterPro" id="IPR050231">
    <property type="entry name" value="Iron_ascorbate_oxido_reductase"/>
</dbReference>
<evidence type="ECO:0000259" key="12">
    <source>
        <dbReference type="PROSITE" id="PS51471"/>
    </source>
</evidence>
<comment type="caution">
    <text evidence="13">The sequence shown here is derived from an EMBL/GenBank/DDBJ whole genome shotgun (WGS) entry which is preliminary data.</text>
</comment>
<dbReference type="InterPro" id="IPR026992">
    <property type="entry name" value="DIOX_N"/>
</dbReference>
<accession>A0A640VNZ9</accession>
<evidence type="ECO:0000313" key="14">
    <source>
        <dbReference type="Proteomes" id="UP000436522"/>
    </source>
</evidence>
<dbReference type="PRINTS" id="PR00682">
    <property type="entry name" value="IPNSYNTHASE"/>
</dbReference>
<evidence type="ECO:0000256" key="9">
    <source>
        <dbReference type="ARBA" id="ARBA00047725"/>
    </source>
</evidence>
<proteinExistence type="inferred from homology"/>
<dbReference type="InterPro" id="IPR044861">
    <property type="entry name" value="IPNS-like_FE2OG_OXY"/>
</dbReference>
<dbReference type="EMBL" id="BLIV01000003">
    <property type="protein sequence ID" value="GFE49953.1"/>
    <property type="molecule type" value="Genomic_DNA"/>
</dbReference>
<keyword evidence="11" id="KW-0479">Metal-binding</keyword>
<comment type="similarity">
    <text evidence="11">Belongs to the iron/ascorbate-dependent oxidoreductase family.</text>
</comment>
<keyword evidence="14" id="KW-1185">Reference proteome</keyword>
<dbReference type="Gene3D" id="2.60.120.330">
    <property type="entry name" value="B-lactam Antibiotic, Isopenicillin N Synthase, Chain"/>
    <property type="match status" value="1"/>
</dbReference>
<dbReference type="PANTHER" id="PTHR47990">
    <property type="entry name" value="2-OXOGLUTARATE (2OG) AND FE(II)-DEPENDENT OXYGENASE SUPERFAMILY PROTEIN-RELATED"/>
    <property type="match status" value="1"/>
</dbReference>
<keyword evidence="6" id="KW-0266">Ethylene biosynthesis</keyword>
<dbReference type="AlphaFoldDB" id="A0A640VNZ9"/>
<evidence type="ECO:0000313" key="13">
    <source>
        <dbReference type="EMBL" id="GFE49953.1"/>
    </source>
</evidence>
<evidence type="ECO:0000256" key="10">
    <source>
        <dbReference type="ARBA" id="ARBA00049359"/>
    </source>
</evidence>
<reference evidence="13 14" key="1">
    <citation type="submission" date="2019-12" db="EMBL/GenBank/DDBJ databases">
        <title>Roseobacter cerasinus sp. nov., isolated from seawater around aquaculture.</title>
        <authorList>
            <person name="Muramatsu S."/>
            <person name="Takabe Y."/>
            <person name="Mori K."/>
            <person name="Takaichi S."/>
            <person name="Hanada S."/>
        </authorList>
    </citation>
    <scope>NUCLEOTIDE SEQUENCE [LARGE SCALE GENOMIC DNA]</scope>
    <source>
        <strain evidence="13 14">AI77</strain>
    </source>
</reference>
<dbReference type="OrthoDB" id="21825at2"/>
<dbReference type="EC" id="1.13.12.19" evidence="4"/>
<dbReference type="Pfam" id="PF14226">
    <property type="entry name" value="DIOX_N"/>
    <property type="match status" value="1"/>
</dbReference>
<dbReference type="Proteomes" id="UP000436522">
    <property type="component" value="Unassembled WGS sequence"/>
</dbReference>
<evidence type="ECO:0000256" key="11">
    <source>
        <dbReference type="RuleBase" id="RU003682"/>
    </source>
</evidence>
<dbReference type="InterPro" id="IPR027443">
    <property type="entry name" value="IPNS-like_sf"/>
</dbReference>
<comment type="cofactor">
    <cofactor evidence="1">
        <name>Fe(2+)</name>
        <dbReference type="ChEBI" id="CHEBI:29033"/>
    </cofactor>
</comment>
<comment type="catalytic activity">
    <reaction evidence="10">
        <text>L-arginine + 2-oxoglutarate + O2 = guanidine + L-glutamate 5-semialdehyde + succinate + CO2</text>
        <dbReference type="Rhea" id="RHEA:31535"/>
        <dbReference type="ChEBI" id="CHEBI:15379"/>
        <dbReference type="ChEBI" id="CHEBI:16526"/>
        <dbReference type="ChEBI" id="CHEBI:16810"/>
        <dbReference type="ChEBI" id="CHEBI:30031"/>
        <dbReference type="ChEBI" id="CHEBI:30087"/>
        <dbReference type="ChEBI" id="CHEBI:32682"/>
        <dbReference type="ChEBI" id="CHEBI:58066"/>
        <dbReference type="EC" id="1.14.20.7"/>
    </reaction>
</comment>
<name>A0A640VNZ9_9RHOB</name>
<dbReference type="RefSeq" id="WP_159976095.1">
    <property type="nucleotide sequence ID" value="NZ_BLIV01000003.1"/>
</dbReference>
<comment type="catalytic activity">
    <reaction evidence="9">
        <text>2-oxoglutarate + O2 + 2 H(+) = ethene + 3 CO2 + H2O</text>
        <dbReference type="Rhea" id="RHEA:31523"/>
        <dbReference type="ChEBI" id="CHEBI:15377"/>
        <dbReference type="ChEBI" id="CHEBI:15378"/>
        <dbReference type="ChEBI" id="CHEBI:15379"/>
        <dbReference type="ChEBI" id="CHEBI:16526"/>
        <dbReference type="ChEBI" id="CHEBI:16810"/>
        <dbReference type="ChEBI" id="CHEBI:18153"/>
        <dbReference type="EC" id="1.13.12.19"/>
    </reaction>
</comment>